<evidence type="ECO:0000256" key="1">
    <source>
        <dbReference type="ARBA" id="ARBA00022741"/>
    </source>
</evidence>
<keyword evidence="5" id="KW-1185">Reference proteome</keyword>
<dbReference type="NCBIfam" id="NF003819">
    <property type="entry name" value="PRK05412.1"/>
    <property type="match status" value="1"/>
</dbReference>
<dbReference type="STRING" id="265726.KY46_14010"/>
<reference evidence="4 5" key="1">
    <citation type="submission" date="2014-12" db="EMBL/GenBank/DDBJ databases">
        <title>Mercury Reductase activity and rhizosphere competence traits in the genome of root associated Photobacterium halotolerans MELD1.</title>
        <authorList>
            <person name="Mathew D.C."/>
            <person name="Huang C.-C."/>
        </authorList>
    </citation>
    <scope>NUCLEOTIDE SEQUENCE [LARGE SCALE GENOMIC DNA]</scope>
    <source>
        <strain evidence="4 5">MELD1</strain>
    </source>
</reference>
<evidence type="ECO:0000313" key="4">
    <source>
        <dbReference type="EMBL" id="KKC99211.1"/>
    </source>
</evidence>
<dbReference type="PANTHER" id="PTHR30476">
    <property type="entry name" value="UPF0234 PROTEIN YAJQ"/>
    <property type="match status" value="1"/>
</dbReference>
<dbReference type="GO" id="GO:0005829">
    <property type="term" value="C:cytosol"/>
    <property type="evidence" value="ECO:0007669"/>
    <property type="project" value="TreeGrafter"/>
</dbReference>
<dbReference type="PANTHER" id="PTHR30476:SF0">
    <property type="entry name" value="UPF0234 PROTEIN YAJQ"/>
    <property type="match status" value="1"/>
</dbReference>
<sequence length="161" mass="18317">MPSFDIISEVDTVELKNAVDNSNRELDTRFDFRNVEATFSLDKEIVKMSAEAEFQLLQMRDILRGNLAKRGVDARAMETKNIVHTGKTYSQEAMFKQGIDTPVAKQIVKMLKDSKIKVQASIQGDKVRVTGKKRDDLQAAMALVRGSEELDKPFQFENFRD</sequence>
<dbReference type="HAMAP" id="MF_00632">
    <property type="entry name" value="UPF0234"/>
    <property type="match status" value="1"/>
</dbReference>
<keyword evidence="1 3" id="KW-0547">Nucleotide-binding</keyword>
<dbReference type="OrthoDB" id="9801447at2"/>
<evidence type="ECO:0000256" key="3">
    <source>
        <dbReference type="HAMAP-Rule" id="MF_00632"/>
    </source>
</evidence>
<dbReference type="CDD" id="cd11740">
    <property type="entry name" value="YajQ_like"/>
    <property type="match status" value="1"/>
</dbReference>
<dbReference type="InterPro" id="IPR035570">
    <property type="entry name" value="UPF0234_N"/>
</dbReference>
<dbReference type="InterPro" id="IPR035571">
    <property type="entry name" value="UPF0234-like_C"/>
</dbReference>
<dbReference type="Proteomes" id="UP000033633">
    <property type="component" value="Unassembled WGS sequence"/>
</dbReference>
<dbReference type="AlphaFoldDB" id="A0A0F5VBP8"/>
<dbReference type="PATRIC" id="fig|265726.11.peg.1041"/>
<dbReference type="InterPro" id="IPR036183">
    <property type="entry name" value="YajQ-like_sf"/>
</dbReference>
<proteinExistence type="inferred from homology"/>
<dbReference type="EMBL" id="JWYV01000012">
    <property type="protein sequence ID" value="KKC99211.1"/>
    <property type="molecule type" value="Genomic_DNA"/>
</dbReference>
<comment type="caution">
    <text evidence="4">The sequence shown here is derived from an EMBL/GenBank/DDBJ whole genome shotgun (WGS) entry which is preliminary data.</text>
</comment>
<dbReference type="RefSeq" id="WP_046221267.1">
    <property type="nucleotide sequence ID" value="NZ_JWYV01000012.1"/>
</dbReference>
<accession>A0A0F5VBP8</accession>
<dbReference type="Pfam" id="PF04461">
    <property type="entry name" value="YajQ"/>
    <property type="match status" value="1"/>
</dbReference>
<dbReference type="InterPro" id="IPR007551">
    <property type="entry name" value="YajQ/Smlt4090-like"/>
</dbReference>
<evidence type="ECO:0000313" key="5">
    <source>
        <dbReference type="Proteomes" id="UP000033633"/>
    </source>
</evidence>
<dbReference type="Gene3D" id="3.30.70.860">
    <property type="match status" value="1"/>
</dbReference>
<protein>
    <recommendedName>
        <fullName evidence="3">Nucleotide-binding protein KY46_14010</fullName>
    </recommendedName>
</protein>
<gene>
    <name evidence="4" type="ORF">KY46_14010</name>
</gene>
<dbReference type="GO" id="GO:0000166">
    <property type="term" value="F:nucleotide binding"/>
    <property type="evidence" value="ECO:0007669"/>
    <property type="project" value="UniProtKB-UniRule"/>
</dbReference>
<name>A0A0F5VBP8_9GAMM</name>
<comment type="similarity">
    <text evidence="2 3">Belongs to the YajQ family.</text>
</comment>
<dbReference type="Gene3D" id="3.30.70.990">
    <property type="entry name" value="YajQ-like, domain 2"/>
    <property type="match status" value="1"/>
</dbReference>
<dbReference type="FunFam" id="3.30.70.860:FF:000001">
    <property type="entry name" value="UPF0234 protein YajQ"/>
    <property type="match status" value="1"/>
</dbReference>
<dbReference type="SUPFAM" id="SSF89963">
    <property type="entry name" value="YajQ-like"/>
    <property type="match status" value="2"/>
</dbReference>
<organism evidence="4 5">
    <name type="scientific">Photobacterium halotolerans</name>
    <dbReference type="NCBI Taxonomy" id="265726"/>
    <lineage>
        <taxon>Bacteria</taxon>
        <taxon>Pseudomonadati</taxon>
        <taxon>Pseudomonadota</taxon>
        <taxon>Gammaproteobacteria</taxon>
        <taxon>Vibrionales</taxon>
        <taxon>Vibrionaceae</taxon>
        <taxon>Photobacterium</taxon>
    </lineage>
</organism>
<evidence type="ECO:0000256" key="2">
    <source>
        <dbReference type="ARBA" id="ARBA00093450"/>
    </source>
</evidence>
<comment type="function">
    <text evidence="3">Nucleotide-binding protein.</text>
</comment>